<feature type="region of interest" description="Disordered" evidence="1">
    <location>
        <begin position="398"/>
        <end position="427"/>
    </location>
</feature>
<gene>
    <name evidence="3" type="ORF">PR001_g7197</name>
    <name evidence="2" type="ORF">PR002_g18012</name>
</gene>
<feature type="compositionally biased region" description="Acidic residues" evidence="1">
    <location>
        <begin position="238"/>
        <end position="253"/>
    </location>
</feature>
<sequence>MKRNREPDVLSDISQCPQPKRPKTNQNELLNVIFRFRHKIPSDCQDGSLCVTSVKHFAEFVTSLDPVTVSKHCCGRTNPLTDDRVVPISVFSEHEVEQLQEVRRRLETEGGDIHKRGEVWYDPWLPMYGCVLQKTKLNAAVVKLEVLFVDGWERTLHFLPTGECVHSAVPTTSHVLHCADLDSSLEEKFKKAFESKLLKAQQGRGSKRSAAVNDLGHQKTPQFIAAVVRRAVASVTSEVEDEDEDDDDEDEFEGDKRFAPHGGTTDVGQHTGGRPRDTCWPLVHAAISRNVCCGMGLLRKTTAMFQLSLLKKAVIETQGAFRRGVEVRSGCDSVDDLFFMLRVVVHSLVDLRECGYDISALPDECAALRTDIEELLGDLSRKTASRCGLPDSTALQRRTDLPSALSKTSRNIPAGGTRKPEAIRSST</sequence>
<feature type="compositionally biased region" description="Basic and acidic residues" evidence="1">
    <location>
        <begin position="418"/>
        <end position="427"/>
    </location>
</feature>
<organism evidence="3 4">
    <name type="scientific">Phytophthora rubi</name>
    <dbReference type="NCBI Taxonomy" id="129364"/>
    <lineage>
        <taxon>Eukaryota</taxon>
        <taxon>Sar</taxon>
        <taxon>Stramenopiles</taxon>
        <taxon>Oomycota</taxon>
        <taxon>Peronosporomycetes</taxon>
        <taxon>Peronosporales</taxon>
        <taxon>Peronosporaceae</taxon>
        <taxon>Phytophthora</taxon>
    </lineage>
</organism>
<comment type="caution">
    <text evidence="3">The sequence shown here is derived from an EMBL/GenBank/DDBJ whole genome shotgun (WGS) entry which is preliminary data.</text>
</comment>
<evidence type="ECO:0000313" key="4">
    <source>
        <dbReference type="Proteomes" id="UP000429607"/>
    </source>
</evidence>
<dbReference type="Proteomes" id="UP000429607">
    <property type="component" value="Unassembled WGS sequence"/>
</dbReference>
<reference evidence="4 5" key="1">
    <citation type="submission" date="2018-09" db="EMBL/GenBank/DDBJ databases">
        <title>Genomic investigation of the strawberry pathogen Phytophthora fragariae indicates pathogenicity is determined by transcriptional variation in three key races.</title>
        <authorList>
            <person name="Adams T.M."/>
            <person name="Armitage A.D."/>
            <person name="Sobczyk M.K."/>
            <person name="Bates H.J."/>
            <person name="Dunwell J.M."/>
            <person name="Nellist C.F."/>
            <person name="Harrison R.J."/>
        </authorList>
    </citation>
    <scope>NUCLEOTIDE SEQUENCE [LARGE SCALE GENOMIC DNA]</scope>
    <source>
        <strain evidence="3 4">SCRP249</strain>
        <strain evidence="2 5">SCRP324</strain>
    </source>
</reference>
<evidence type="ECO:0000313" key="3">
    <source>
        <dbReference type="EMBL" id="KAE9040169.1"/>
    </source>
</evidence>
<feature type="region of interest" description="Disordered" evidence="1">
    <location>
        <begin position="235"/>
        <end position="273"/>
    </location>
</feature>
<accession>A0A6A3N9W5</accession>
<name>A0A6A3N9W5_9STRA</name>
<dbReference type="AlphaFoldDB" id="A0A6A3N9W5"/>
<protein>
    <submittedName>
        <fullName evidence="3">Uncharacterized protein</fullName>
    </submittedName>
</protein>
<evidence type="ECO:0000313" key="5">
    <source>
        <dbReference type="Proteomes" id="UP000435112"/>
    </source>
</evidence>
<evidence type="ECO:0000313" key="2">
    <source>
        <dbReference type="EMBL" id="KAE9001048.1"/>
    </source>
</evidence>
<evidence type="ECO:0000256" key="1">
    <source>
        <dbReference type="SAM" id="MobiDB-lite"/>
    </source>
</evidence>
<dbReference type="EMBL" id="QXFV01000353">
    <property type="protein sequence ID" value="KAE9040169.1"/>
    <property type="molecule type" value="Genomic_DNA"/>
</dbReference>
<proteinExistence type="predicted"/>
<dbReference type="OrthoDB" id="164491at2759"/>
<dbReference type="Proteomes" id="UP000435112">
    <property type="component" value="Unassembled WGS sequence"/>
</dbReference>
<feature type="region of interest" description="Disordered" evidence="1">
    <location>
        <begin position="1"/>
        <end position="24"/>
    </location>
</feature>
<dbReference type="EMBL" id="QXFU01001501">
    <property type="protein sequence ID" value="KAE9001048.1"/>
    <property type="molecule type" value="Genomic_DNA"/>
</dbReference>